<feature type="transmembrane region" description="Helical" evidence="9">
    <location>
        <begin position="104"/>
        <end position="125"/>
    </location>
</feature>
<accession>A0A403N0A2</accession>
<feature type="transmembrane region" description="Helical" evidence="9">
    <location>
        <begin position="165"/>
        <end position="183"/>
    </location>
</feature>
<keyword evidence="8 9" id="KW-0472">Membrane</keyword>
<dbReference type="InterPro" id="IPR004638">
    <property type="entry name" value="EmrB-like"/>
</dbReference>
<reference evidence="11" key="1">
    <citation type="submission" date="2018-10" db="EMBL/GenBank/DDBJ databases">
        <authorList>
            <consortium name="PulseNet: The National Subtyping Network for Foodborne Disease Surveillance"/>
            <person name="Tarr C.L."/>
            <person name="Trees E."/>
            <person name="Katz L.S."/>
            <person name="Carleton-Romer H.A."/>
            <person name="Stroika S."/>
            <person name="Kucerova Z."/>
            <person name="Roache K.F."/>
            <person name="Sabol A.L."/>
            <person name="Besser J."/>
            <person name="Gerner-Smidt P."/>
        </authorList>
    </citation>
    <scope>NUCLEOTIDE SEQUENCE [LARGE SCALE GENOMIC DNA]</scope>
    <source>
        <strain evidence="11">PNUSAS038541</strain>
    </source>
</reference>
<feature type="transmembrane region" description="Helical" evidence="9">
    <location>
        <begin position="228"/>
        <end position="244"/>
    </location>
</feature>
<comment type="caution">
    <text evidence="11">The sequence shown here is derived from an EMBL/GenBank/DDBJ whole genome shotgun (WGS) entry which is preliminary data.</text>
</comment>
<evidence type="ECO:0000256" key="5">
    <source>
        <dbReference type="ARBA" id="ARBA00022519"/>
    </source>
</evidence>
<dbReference type="InterPro" id="IPR036259">
    <property type="entry name" value="MFS_trans_sf"/>
</dbReference>
<evidence type="ECO:0000256" key="1">
    <source>
        <dbReference type="ARBA" id="ARBA00004429"/>
    </source>
</evidence>
<evidence type="ECO:0000256" key="9">
    <source>
        <dbReference type="SAM" id="Phobius"/>
    </source>
</evidence>
<protein>
    <submittedName>
        <fullName evidence="11">DHA2 family efflux MFS transporter permease subunit</fullName>
    </submittedName>
</protein>
<dbReference type="Proteomes" id="UP000885392">
    <property type="component" value="Unassembled WGS sequence"/>
</dbReference>
<dbReference type="AlphaFoldDB" id="A0A403N0A2"/>
<dbReference type="Gene3D" id="1.20.1250.20">
    <property type="entry name" value="MFS general substrate transporter like domains"/>
    <property type="match status" value="1"/>
</dbReference>
<dbReference type="PROSITE" id="PS50850">
    <property type="entry name" value="MFS"/>
    <property type="match status" value="1"/>
</dbReference>
<dbReference type="PANTHER" id="PTHR42718">
    <property type="entry name" value="MAJOR FACILITATOR SUPERFAMILY MULTIDRUG TRANSPORTER MFSC"/>
    <property type="match status" value="1"/>
</dbReference>
<dbReference type="PANTHER" id="PTHR42718:SF9">
    <property type="entry name" value="MAJOR FACILITATOR SUPERFAMILY MULTIDRUG TRANSPORTER MFSC"/>
    <property type="match status" value="1"/>
</dbReference>
<feature type="transmembrane region" description="Helical" evidence="9">
    <location>
        <begin position="265"/>
        <end position="288"/>
    </location>
</feature>
<dbReference type="SUPFAM" id="SSF103473">
    <property type="entry name" value="MFS general substrate transporter"/>
    <property type="match status" value="1"/>
</dbReference>
<dbReference type="Pfam" id="PF07690">
    <property type="entry name" value="MFS_1"/>
    <property type="match status" value="1"/>
</dbReference>
<feature type="transmembrane region" description="Helical" evidence="9">
    <location>
        <begin position="204"/>
        <end position="222"/>
    </location>
</feature>
<feature type="transmembrane region" description="Helical" evidence="9">
    <location>
        <begin position="472"/>
        <end position="495"/>
    </location>
</feature>
<dbReference type="GO" id="GO:0022857">
    <property type="term" value="F:transmembrane transporter activity"/>
    <property type="evidence" value="ECO:0007669"/>
    <property type="project" value="InterPro"/>
</dbReference>
<feature type="transmembrane region" description="Helical" evidence="9">
    <location>
        <begin position="329"/>
        <end position="347"/>
    </location>
</feature>
<dbReference type="EMBL" id="RVIJ01000020">
    <property type="protein sequence ID" value="MLW02129.1"/>
    <property type="molecule type" value="Genomic_DNA"/>
</dbReference>
<evidence type="ECO:0000256" key="6">
    <source>
        <dbReference type="ARBA" id="ARBA00022692"/>
    </source>
</evidence>
<name>A0A403N0A2_SALER</name>
<dbReference type="NCBIfam" id="TIGR00711">
    <property type="entry name" value="efflux_EmrB"/>
    <property type="match status" value="1"/>
</dbReference>
<keyword evidence="4" id="KW-1003">Cell membrane</keyword>
<dbReference type="InterPro" id="IPR020846">
    <property type="entry name" value="MFS_dom"/>
</dbReference>
<keyword evidence="3" id="KW-0813">Transport</keyword>
<keyword evidence="5" id="KW-0997">Cell inner membrane</keyword>
<dbReference type="CDD" id="cd17321">
    <property type="entry name" value="MFS_MMR_MDR_like"/>
    <property type="match status" value="1"/>
</dbReference>
<evidence type="ECO:0000256" key="3">
    <source>
        <dbReference type="ARBA" id="ARBA00022448"/>
    </source>
</evidence>
<feature type="transmembrane region" description="Helical" evidence="9">
    <location>
        <begin position="137"/>
        <end position="159"/>
    </location>
</feature>
<evidence type="ECO:0000256" key="4">
    <source>
        <dbReference type="ARBA" id="ARBA00022475"/>
    </source>
</evidence>
<sequence length="513" mass="54963">MPNMRRISLVAAICLGSFMASLDISIVNVALPTMQESLQTDMQGLQWVVDTYALCLSALILSSGPLGDRFGHKRIWLYGVALFTVGSIVCASASSLDVLLTGRIIQGIAGAAVIPGALSLLTHAFPEEKLRVRAIGIWSSVNALSLVIGPVLGGVLVHITGWQSIFWINIPVGLIALVSGAWGGRENVHPEHAALDPLGQGLSILWLGALTYGLIATGKFGWYSAQSLFPLYAALAIFVLFIWVETRVSRPLLKLNLFRKTDFTGYNLASFTLGFSSYSSVFFVSLFLQQAQGWNPASTGWRMAPEFFSMAIASSFFGLLSVRLSIHSLMIVGYGLMGIALLLLTQLQSDSAYALVALYLVLLGAGMGVAMPATSTLVMRTVEPHSSGMASATMNALRQTGMTLGIALLGSLMSTTAVNNLTTSLQKQGVGNAAGLARTVITEHYQIVDDSLNSIHLQTLTQNAFADGFGHAMFWAGLVCIAMTVWLLSMLCPCFRLHMKAGSKSSEKLNEEI</sequence>
<gene>
    <name evidence="11" type="ORF">EAK82_18370</name>
</gene>
<dbReference type="GO" id="GO:0005886">
    <property type="term" value="C:plasma membrane"/>
    <property type="evidence" value="ECO:0007669"/>
    <property type="project" value="UniProtKB-SubCell"/>
</dbReference>
<comment type="similarity">
    <text evidence="2">Belongs to the major facilitator superfamily. EmrB family.</text>
</comment>
<keyword evidence="7 9" id="KW-1133">Transmembrane helix</keyword>
<evidence type="ECO:0000256" key="8">
    <source>
        <dbReference type="ARBA" id="ARBA00023136"/>
    </source>
</evidence>
<comment type="subcellular location">
    <subcellularLocation>
        <location evidence="1">Cell inner membrane</location>
        <topology evidence="1">Multi-pass membrane protein</topology>
    </subcellularLocation>
</comment>
<organism evidence="11">
    <name type="scientific">Salmonella enterica</name>
    <name type="common">Salmonella choleraesuis</name>
    <dbReference type="NCBI Taxonomy" id="28901"/>
    <lineage>
        <taxon>Bacteria</taxon>
        <taxon>Pseudomonadati</taxon>
        <taxon>Pseudomonadota</taxon>
        <taxon>Gammaproteobacteria</taxon>
        <taxon>Enterobacterales</taxon>
        <taxon>Enterobacteriaceae</taxon>
        <taxon>Salmonella</taxon>
    </lineage>
</organism>
<evidence type="ECO:0000256" key="2">
    <source>
        <dbReference type="ARBA" id="ARBA00008537"/>
    </source>
</evidence>
<dbReference type="Gene3D" id="1.20.1720.10">
    <property type="entry name" value="Multidrug resistance protein D"/>
    <property type="match status" value="1"/>
</dbReference>
<dbReference type="PRINTS" id="PR01036">
    <property type="entry name" value="TCRTETB"/>
</dbReference>
<feature type="transmembrane region" description="Helical" evidence="9">
    <location>
        <begin position="44"/>
        <end position="63"/>
    </location>
</feature>
<keyword evidence="6 9" id="KW-0812">Transmembrane</keyword>
<feature type="transmembrane region" description="Helical" evidence="9">
    <location>
        <begin position="75"/>
        <end position="98"/>
    </location>
</feature>
<evidence type="ECO:0000256" key="7">
    <source>
        <dbReference type="ARBA" id="ARBA00022989"/>
    </source>
</evidence>
<evidence type="ECO:0000259" key="10">
    <source>
        <dbReference type="PROSITE" id="PS50850"/>
    </source>
</evidence>
<proteinExistence type="inferred from homology"/>
<feature type="transmembrane region" description="Helical" evidence="9">
    <location>
        <begin position="353"/>
        <end position="379"/>
    </location>
</feature>
<dbReference type="InterPro" id="IPR011701">
    <property type="entry name" value="MFS"/>
</dbReference>
<dbReference type="RefSeq" id="WP_366548122.1">
    <property type="nucleotide sequence ID" value="NZ_JBHZFA020000073.1"/>
</dbReference>
<feature type="domain" description="Major facilitator superfamily (MFS) profile" evidence="10">
    <location>
        <begin position="9"/>
        <end position="496"/>
    </location>
</feature>
<evidence type="ECO:0000313" key="11">
    <source>
        <dbReference type="EMBL" id="MLW02129.1"/>
    </source>
</evidence>